<feature type="domain" description="Terpene synthase N-terminal" evidence="2">
    <location>
        <begin position="10"/>
        <end position="91"/>
    </location>
</feature>
<dbReference type="Proteomes" id="UP000236291">
    <property type="component" value="Unassembled WGS sequence"/>
</dbReference>
<dbReference type="PANTHER" id="PTHR31225">
    <property type="entry name" value="OS04G0344100 PROTEIN-RELATED"/>
    <property type="match status" value="1"/>
</dbReference>
<dbReference type="GO" id="GO:0010333">
    <property type="term" value="F:terpene synthase activity"/>
    <property type="evidence" value="ECO:0007669"/>
    <property type="project" value="InterPro"/>
</dbReference>
<dbReference type="PANTHER" id="PTHR31225:SF137">
    <property type="entry name" value="TERPENE SYNTHASE 11-RELATED"/>
    <property type="match status" value="1"/>
</dbReference>
<dbReference type="AlphaFoldDB" id="A0A2K3K1N0"/>
<reference evidence="3 4" key="1">
    <citation type="journal article" date="2014" name="Am. J. Bot.">
        <title>Genome assembly and annotation for red clover (Trifolium pratense; Fabaceae).</title>
        <authorList>
            <person name="Istvanek J."/>
            <person name="Jaros M."/>
            <person name="Krenek A."/>
            <person name="Repkova J."/>
        </authorList>
    </citation>
    <scope>NUCLEOTIDE SEQUENCE [LARGE SCALE GENOMIC DNA]</scope>
    <source>
        <strain evidence="4">cv. Tatra</strain>
        <tissue evidence="3">Young leaves</tissue>
    </source>
</reference>
<feature type="non-terminal residue" evidence="3">
    <location>
        <position position="92"/>
    </location>
</feature>
<dbReference type="GO" id="GO:0016114">
    <property type="term" value="P:terpenoid biosynthetic process"/>
    <property type="evidence" value="ECO:0007669"/>
    <property type="project" value="InterPro"/>
</dbReference>
<evidence type="ECO:0000259" key="2">
    <source>
        <dbReference type="Pfam" id="PF01397"/>
    </source>
</evidence>
<dbReference type="InterPro" id="IPR036965">
    <property type="entry name" value="Terpene_synth_N_sf"/>
</dbReference>
<gene>
    <name evidence="3" type="ORF">L195_g051809</name>
</gene>
<dbReference type="InterPro" id="IPR050148">
    <property type="entry name" value="Terpene_synthase-like"/>
</dbReference>
<evidence type="ECO:0000313" key="4">
    <source>
        <dbReference type="Proteomes" id="UP000236291"/>
    </source>
</evidence>
<sequence length="92" mass="10596">MSQEALLKSSDPMVTLKMIDSIQGLGIGHHLEDEINVQLRRICDWDPSNDLFATSLQFRLLRHNGWSTSSDIFKKFLDKSGNFKESLTKDIW</sequence>
<name>A0A2K3K1N0_TRIPR</name>
<keyword evidence="1" id="KW-0460">Magnesium</keyword>
<dbReference type="EMBL" id="ASHM01082244">
    <property type="protein sequence ID" value="PNX60209.1"/>
    <property type="molecule type" value="Genomic_DNA"/>
</dbReference>
<dbReference type="STRING" id="57577.A0A2K3K1N0"/>
<dbReference type="Gene3D" id="1.50.10.130">
    <property type="entry name" value="Terpene synthase, N-terminal domain"/>
    <property type="match status" value="1"/>
</dbReference>
<evidence type="ECO:0000313" key="3">
    <source>
        <dbReference type="EMBL" id="PNX60209.1"/>
    </source>
</evidence>
<reference evidence="3 4" key="2">
    <citation type="journal article" date="2017" name="Front. Plant Sci.">
        <title>Gene Classification and Mining of Molecular Markers Useful in Red Clover (Trifolium pratense) Breeding.</title>
        <authorList>
            <person name="Istvanek J."/>
            <person name="Dluhosova J."/>
            <person name="Dluhos P."/>
            <person name="Patkova L."/>
            <person name="Nedelnik J."/>
            <person name="Repkova J."/>
        </authorList>
    </citation>
    <scope>NUCLEOTIDE SEQUENCE [LARGE SCALE GENOMIC DNA]</scope>
    <source>
        <strain evidence="4">cv. Tatra</strain>
        <tissue evidence="3">Young leaves</tissue>
    </source>
</reference>
<comment type="caution">
    <text evidence="3">The sequence shown here is derived from an EMBL/GenBank/DDBJ whole genome shotgun (WGS) entry which is preliminary data.</text>
</comment>
<evidence type="ECO:0000256" key="1">
    <source>
        <dbReference type="ARBA" id="ARBA00022842"/>
    </source>
</evidence>
<dbReference type="Pfam" id="PF01397">
    <property type="entry name" value="Terpene_synth"/>
    <property type="match status" value="1"/>
</dbReference>
<dbReference type="InterPro" id="IPR001906">
    <property type="entry name" value="Terpene_synth_N"/>
</dbReference>
<protein>
    <submittedName>
        <fullName evidence="3">Myrcene synthase</fullName>
    </submittedName>
</protein>
<organism evidence="3 4">
    <name type="scientific">Trifolium pratense</name>
    <name type="common">Red clover</name>
    <dbReference type="NCBI Taxonomy" id="57577"/>
    <lineage>
        <taxon>Eukaryota</taxon>
        <taxon>Viridiplantae</taxon>
        <taxon>Streptophyta</taxon>
        <taxon>Embryophyta</taxon>
        <taxon>Tracheophyta</taxon>
        <taxon>Spermatophyta</taxon>
        <taxon>Magnoliopsida</taxon>
        <taxon>eudicotyledons</taxon>
        <taxon>Gunneridae</taxon>
        <taxon>Pentapetalae</taxon>
        <taxon>rosids</taxon>
        <taxon>fabids</taxon>
        <taxon>Fabales</taxon>
        <taxon>Fabaceae</taxon>
        <taxon>Papilionoideae</taxon>
        <taxon>50 kb inversion clade</taxon>
        <taxon>NPAAA clade</taxon>
        <taxon>Hologalegina</taxon>
        <taxon>IRL clade</taxon>
        <taxon>Trifolieae</taxon>
        <taxon>Trifolium</taxon>
    </lineage>
</organism>
<dbReference type="SUPFAM" id="SSF48239">
    <property type="entry name" value="Terpenoid cyclases/Protein prenyltransferases"/>
    <property type="match status" value="1"/>
</dbReference>
<proteinExistence type="predicted"/>
<accession>A0A2K3K1N0</accession>
<dbReference type="InterPro" id="IPR008930">
    <property type="entry name" value="Terpenoid_cyclase/PrenylTrfase"/>
</dbReference>